<dbReference type="InterPro" id="IPR029045">
    <property type="entry name" value="ClpP/crotonase-like_dom_sf"/>
</dbReference>
<dbReference type="RefSeq" id="WP_181358522.1">
    <property type="nucleotide sequence ID" value="NZ_PYGD01000008.1"/>
</dbReference>
<evidence type="ECO:0000256" key="1">
    <source>
        <dbReference type="SAM" id="SignalP"/>
    </source>
</evidence>
<comment type="caution">
    <text evidence="3">The sequence shown here is derived from an EMBL/GenBank/DDBJ whole genome shotgun (WGS) entry which is preliminary data.</text>
</comment>
<dbReference type="Proteomes" id="UP000240572">
    <property type="component" value="Unassembled WGS sequence"/>
</dbReference>
<protein>
    <submittedName>
        <fullName evidence="3">Peptidase S41-like protein</fullName>
    </submittedName>
</protein>
<dbReference type="GO" id="GO:0004175">
    <property type="term" value="F:endopeptidase activity"/>
    <property type="evidence" value="ECO:0007669"/>
    <property type="project" value="TreeGrafter"/>
</dbReference>
<dbReference type="Pfam" id="PF03572">
    <property type="entry name" value="Peptidase_S41"/>
    <property type="match status" value="1"/>
</dbReference>
<evidence type="ECO:0000313" key="4">
    <source>
        <dbReference type="Proteomes" id="UP000240572"/>
    </source>
</evidence>
<dbReference type="GO" id="GO:0006508">
    <property type="term" value="P:proteolysis"/>
    <property type="evidence" value="ECO:0007669"/>
    <property type="project" value="InterPro"/>
</dbReference>
<dbReference type="GO" id="GO:0030288">
    <property type="term" value="C:outer membrane-bounded periplasmic space"/>
    <property type="evidence" value="ECO:0007669"/>
    <property type="project" value="TreeGrafter"/>
</dbReference>
<dbReference type="EMBL" id="PYGD01000008">
    <property type="protein sequence ID" value="PSK90397.1"/>
    <property type="molecule type" value="Genomic_DNA"/>
</dbReference>
<dbReference type="SUPFAM" id="SSF52096">
    <property type="entry name" value="ClpP/crotonase"/>
    <property type="match status" value="1"/>
</dbReference>
<dbReference type="AlphaFoldDB" id="A0A2P8CZM3"/>
<gene>
    <name evidence="3" type="ORF">B0I18_108127</name>
</gene>
<dbReference type="Gene3D" id="3.90.226.10">
    <property type="entry name" value="2-enoyl-CoA Hydratase, Chain A, domain 1"/>
    <property type="match status" value="1"/>
</dbReference>
<feature type="domain" description="Tail specific protease" evidence="2">
    <location>
        <begin position="253"/>
        <end position="456"/>
    </location>
</feature>
<organism evidence="3 4">
    <name type="scientific">Taibaiella chishuiensis</name>
    <dbReference type="NCBI Taxonomy" id="1434707"/>
    <lineage>
        <taxon>Bacteria</taxon>
        <taxon>Pseudomonadati</taxon>
        <taxon>Bacteroidota</taxon>
        <taxon>Chitinophagia</taxon>
        <taxon>Chitinophagales</taxon>
        <taxon>Chitinophagaceae</taxon>
        <taxon>Taibaiella</taxon>
    </lineage>
</organism>
<keyword evidence="1" id="KW-0732">Signal</keyword>
<dbReference type="GO" id="GO:0008236">
    <property type="term" value="F:serine-type peptidase activity"/>
    <property type="evidence" value="ECO:0007669"/>
    <property type="project" value="InterPro"/>
</dbReference>
<dbReference type="PANTHER" id="PTHR32060:SF30">
    <property type="entry name" value="CARBOXY-TERMINAL PROCESSING PROTEASE CTPA"/>
    <property type="match status" value="1"/>
</dbReference>
<reference evidence="3 4" key="1">
    <citation type="submission" date="2018-03" db="EMBL/GenBank/DDBJ databases">
        <title>Genomic Encyclopedia of Type Strains, Phase III (KMG-III): the genomes of soil and plant-associated and newly described type strains.</title>
        <authorList>
            <person name="Whitman W."/>
        </authorList>
    </citation>
    <scope>NUCLEOTIDE SEQUENCE [LARGE SCALE GENOMIC DNA]</scope>
    <source>
        <strain evidence="3 4">CGMCC 1.12700</strain>
    </source>
</reference>
<accession>A0A2P8CZM3</accession>
<dbReference type="GO" id="GO:0007165">
    <property type="term" value="P:signal transduction"/>
    <property type="evidence" value="ECO:0007669"/>
    <property type="project" value="TreeGrafter"/>
</dbReference>
<dbReference type="InterPro" id="IPR005151">
    <property type="entry name" value="Tail-specific_protease"/>
</dbReference>
<feature type="chain" id="PRO_5015167525" evidence="1">
    <location>
        <begin position="24"/>
        <end position="475"/>
    </location>
</feature>
<evidence type="ECO:0000313" key="3">
    <source>
        <dbReference type="EMBL" id="PSK90397.1"/>
    </source>
</evidence>
<feature type="signal peptide" evidence="1">
    <location>
        <begin position="1"/>
        <end position="23"/>
    </location>
</feature>
<dbReference type="PANTHER" id="PTHR32060">
    <property type="entry name" value="TAIL-SPECIFIC PROTEASE"/>
    <property type="match status" value="1"/>
</dbReference>
<evidence type="ECO:0000259" key="2">
    <source>
        <dbReference type="Pfam" id="PF03572"/>
    </source>
</evidence>
<keyword evidence="4" id="KW-1185">Reference proteome</keyword>
<name>A0A2P8CZM3_9BACT</name>
<proteinExistence type="predicted"/>
<sequence>MPAVLLKCLLLCLLVSCFCISYAAGTDTVESEKHYSKQELITDVNTLTAYLSEVHPDMYHNVSPKDYERLKRKTIAALRDGMTLQEAWLQLGPLLGVLNEGHSYLDFPAAAVAQIKAAPGAIFPITLQSFDGKYFVAGADVSVEGQLLPGDLIASINHIPAPQLVDKLSAHQGGLQSWRALDVCREMIGYLYVYQVRSPFHIVYLRDGIQHETTVNGLSFETYRARRKEKAGNIPVASPRPNQAFRFLDTANAYLELNTLTQSPDSFRLFLDSVFTRLQQQPVRKLIVDIRKNGGGNSELGEILLGYLTGKPFRIAGGVKWKVSQTYKDVLKARQEGNSDQEDGFYFNQKNGTVITMGTDTPKAPGAQPLRFTGKVVVLIGTHTFSSANMLANAIGDYHLATLMGQPTGEPANDYGEIIQLELPNTKLGFTTATKQFIRANGDARSTLPVMPDITVADDPATPGDEVLEAAMQLK</sequence>